<accession>A0ACB9MIJ6</accession>
<comment type="caution">
    <text evidence="1">The sequence shown here is derived from an EMBL/GenBank/DDBJ whole genome shotgun (WGS) entry which is preliminary data.</text>
</comment>
<keyword evidence="2" id="KW-1185">Reference proteome</keyword>
<reference evidence="1 2" key="1">
    <citation type="journal article" date="2022" name="DNA Res.">
        <title>Chromosomal-level genome assembly of the orchid tree Bauhinia variegata (Leguminosae; Cercidoideae) supports the allotetraploid origin hypothesis of Bauhinia.</title>
        <authorList>
            <person name="Zhong Y."/>
            <person name="Chen Y."/>
            <person name="Zheng D."/>
            <person name="Pang J."/>
            <person name="Liu Y."/>
            <person name="Luo S."/>
            <person name="Meng S."/>
            <person name="Qian L."/>
            <person name="Wei D."/>
            <person name="Dai S."/>
            <person name="Zhou R."/>
        </authorList>
    </citation>
    <scope>NUCLEOTIDE SEQUENCE [LARGE SCALE GENOMIC DNA]</scope>
    <source>
        <strain evidence="1">BV-YZ2020</strain>
    </source>
</reference>
<evidence type="ECO:0000313" key="1">
    <source>
        <dbReference type="EMBL" id="KAI4323982.1"/>
    </source>
</evidence>
<sequence length="939" mass="104750">MGFLRFLALSLLSRFLFTQFIFTVTDCFPHVQLAEANCHEDESAALLEFKASFGISKSASLNPLSYPKIDSWMENTDFCSWHGVKCDERTGYVIGLDLSSSQLQGLLNPNSSVFYLVKLQSLNLSDNNLSYSQIPSTLGDLSSLKYLNLSQSKFSGEIPAEISKLSKLRFLDLSLNDVSSFPFNRLQLKTDNLRCMIQNLTNLETLMLAGVKISSPVPDIFTNLTSLENLNLFDCDLFGEFPIRIFHLPKLRNLDLRSNQNLVGYLDEFHSSSLLESLRLDGTSFQGTLSASIGNLNSLKGISLNNCNFSGSIPSSLGNLTQLIHLGLCYNKFRGYIPSSLSNLSQLYDLCIGGNEINGLTVSWIGKLTRLQRLNLDSINIDGEIPFPFANLSEISILSLGNCNLSGEIPHWIMNLTNLVVLNLLDNKLHGQIPPTLFELENLSSLGLCGNFLGGDLDLSKLLKLKRLSVLCLLGINLSMHTERSSFNVTLPKFVSLELISCNLKEFPPFLQEQDNLEVLQLSNNSISGSLPSWLWTMKNLWVLDVSENLLIGEISPFLCNLKSLEFLVMSFNNLGGSIPPCLGSFSYSLKVLMLQKNKFSGLIPRAYQTNCALRAIDLSQNNLQGQLPKALVNCRMLEFFDVSNNQINDSFPSWLGSSLPQLKVLSLRSNKFFGTIGNMKNCTFPKLHIIDLSHNNFSGNFPFEVTWRWKSMRDSNNEQLMYEQTYHYYKATGSYGPATFLYSFTMFNKGNMMVYNRLQQIYYFIAIDISSNKFDGEIPHAIGDLKGLVLLNLSNNMFTGVIPSSLGKLSQLEALDLSHNSLSGRIPQQLAQLTFLEVFDVSNNYLLGPIPQTKQFATFESSSYEGNQGLCGSPLLKKCVSSVAPSSSADEDQETKSPFDFGWKVVLVGYGCGLVVGVVIGSTLSLERHGWLRRIYRF</sequence>
<evidence type="ECO:0000313" key="2">
    <source>
        <dbReference type="Proteomes" id="UP000828941"/>
    </source>
</evidence>
<organism evidence="1 2">
    <name type="scientific">Bauhinia variegata</name>
    <name type="common">Purple orchid tree</name>
    <name type="synonym">Phanera variegata</name>
    <dbReference type="NCBI Taxonomy" id="167791"/>
    <lineage>
        <taxon>Eukaryota</taxon>
        <taxon>Viridiplantae</taxon>
        <taxon>Streptophyta</taxon>
        <taxon>Embryophyta</taxon>
        <taxon>Tracheophyta</taxon>
        <taxon>Spermatophyta</taxon>
        <taxon>Magnoliopsida</taxon>
        <taxon>eudicotyledons</taxon>
        <taxon>Gunneridae</taxon>
        <taxon>Pentapetalae</taxon>
        <taxon>rosids</taxon>
        <taxon>fabids</taxon>
        <taxon>Fabales</taxon>
        <taxon>Fabaceae</taxon>
        <taxon>Cercidoideae</taxon>
        <taxon>Cercideae</taxon>
        <taxon>Bauhiniinae</taxon>
        <taxon>Bauhinia</taxon>
    </lineage>
</organism>
<gene>
    <name evidence="1" type="ORF">L6164_023551</name>
</gene>
<protein>
    <submittedName>
        <fullName evidence="1">Uncharacterized protein</fullName>
    </submittedName>
</protein>
<name>A0ACB9MIJ6_BAUVA</name>
<dbReference type="EMBL" id="CM039434">
    <property type="protein sequence ID" value="KAI4323982.1"/>
    <property type="molecule type" value="Genomic_DNA"/>
</dbReference>
<proteinExistence type="predicted"/>
<dbReference type="Proteomes" id="UP000828941">
    <property type="component" value="Chromosome 9"/>
</dbReference>